<evidence type="ECO:0000313" key="2">
    <source>
        <dbReference type="Proteomes" id="UP001589619"/>
    </source>
</evidence>
<reference evidence="1 2" key="1">
    <citation type="submission" date="2024-09" db="EMBL/GenBank/DDBJ databases">
        <authorList>
            <person name="Sun Q."/>
            <person name="Mori K."/>
        </authorList>
    </citation>
    <scope>NUCLEOTIDE SEQUENCE [LARGE SCALE GENOMIC DNA]</scope>
    <source>
        <strain evidence="1 2">JCM 12520</strain>
    </source>
</reference>
<dbReference type="Proteomes" id="UP001589619">
    <property type="component" value="Unassembled WGS sequence"/>
</dbReference>
<dbReference type="EMBL" id="JBHMAG010000018">
    <property type="protein sequence ID" value="MFB9755201.1"/>
    <property type="molecule type" value="Genomic_DNA"/>
</dbReference>
<sequence>MEQTISLVQRLAERRPLQRLKPVGGVWSAELDDAIAQARAAVGRSGTAKGKRGDEALAFWAGLHLWNDSLDVSHAISQHIETPTGSLWHGIMHRMEGDYGNAKYWFARAGDHPLYADLHRIAVGLLKSSAETALPGGAVRSRDELTALAEARAWDPRRFVDAVERQVTRERDPQAVSLLERLQWHETALLLAYGYREATGGNELPVPGLSANG</sequence>
<organism evidence="1 2">
    <name type="scientific">Paenibacillus hodogayensis</name>
    <dbReference type="NCBI Taxonomy" id="279208"/>
    <lineage>
        <taxon>Bacteria</taxon>
        <taxon>Bacillati</taxon>
        <taxon>Bacillota</taxon>
        <taxon>Bacilli</taxon>
        <taxon>Bacillales</taxon>
        <taxon>Paenibacillaceae</taxon>
        <taxon>Paenibacillus</taxon>
    </lineage>
</organism>
<evidence type="ECO:0000313" key="1">
    <source>
        <dbReference type="EMBL" id="MFB9755201.1"/>
    </source>
</evidence>
<keyword evidence="2" id="KW-1185">Reference proteome</keyword>
<dbReference type="RefSeq" id="WP_344907772.1">
    <property type="nucleotide sequence ID" value="NZ_BAAAYO010000006.1"/>
</dbReference>
<gene>
    <name evidence="1" type="ORF">ACFFNY_26815</name>
</gene>
<protein>
    <submittedName>
        <fullName evidence="1">Uncharacterized protein</fullName>
    </submittedName>
</protein>
<comment type="caution">
    <text evidence="1">The sequence shown here is derived from an EMBL/GenBank/DDBJ whole genome shotgun (WGS) entry which is preliminary data.</text>
</comment>
<proteinExistence type="predicted"/>
<name>A0ABV5W436_9BACL</name>
<accession>A0ABV5W436</accession>